<keyword evidence="1" id="KW-0805">Transcription regulation</keyword>
<dbReference type="InterPro" id="IPR036388">
    <property type="entry name" value="WH-like_DNA-bd_sf"/>
</dbReference>
<keyword evidence="2" id="KW-0238">DNA-binding</keyword>
<evidence type="ECO:0000256" key="3">
    <source>
        <dbReference type="ARBA" id="ARBA00023163"/>
    </source>
</evidence>
<feature type="domain" description="HTH hxlR-type" evidence="4">
    <location>
        <begin position="11"/>
        <end position="110"/>
    </location>
</feature>
<reference evidence="6" key="1">
    <citation type="journal article" date="2019" name="Int. J. Syst. Evol. Microbiol.">
        <title>The Global Catalogue of Microorganisms (GCM) 10K type strain sequencing project: providing services to taxonomists for standard genome sequencing and annotation.</title>
        <authorList>
            <consortium name="The Broad Institute Genomics Platform"/>
            <consortium name="The Broad Institute Genome Sequencing Center for Infectious Disease"/>
            <person name="Wu L."/>
            <person name="Ma J."/>
        </authorList>
    </citation>
    <scope>NUCLEOTIDE SEQUENCE [LARGE SCALE GENOMIC DNA]</scope>
    <source>
        <strain evidence="6">JCM 19134</strain>
    </source>
</reference>
<dbReference type="InterPro" id="IPR002577">
    <property type="entry name" value="HTH_HxlR"/>
</dbReference>
<dbReference type="Proteomes" id="UP001409585">
    <property type="component" value="Unassembled WGS sequence"/>
</dbReference>
<evidence type="ECO:0000256" key="2">
    <source>
        <dbReference type="ARBA" id="ARBA00023125"/>
    </source>
</evidence>
<evidence type="ECO:0000313" key="6">
    <source>
        <dbReference type="Proteomes" id="UP001409585"/>
    </source>
</evidence>
<dbReference type="PANTHER" id="PTHR33204:SF37">
    <property type="entry name" value="HTH-TYPE TRANSCRIPTIONAL REGULATOR YODB"/>
    <property type="match status" value="1"/>
</dbReference>
<evidence type="ECO:0000259" key="4">
    <source>
        <dbReference type="PROSITE" id="PS51118"/>
    </source>
</evidence>
<dbReference type="PROSITE" id="PS51118">
    <property type="entry name" value="HTH_HXLR"/>
    <property type="match status" value="1"/>
</dbReference>
<dbReference type="GO" id="GO:0003677">
    <property type="term" value="F:DNA binding"/>
    <property type="evidence" value="ECO:0007669"/>
    <property type="project" value="UniProtKB-KW"/>
</dbReference>
<dbReference type="RefSeq" id="WP_345419548.1">
    <property type="nucleotide sequence ID" value="NZ_AP031496.1"/>
</dbReference>
<keyword evidence="3" id="KW-0804">Transcription</keyword>
<dbReference type="InterPro" id="IPR036390">
    <property type="entry name" value="WH_DNA-bd_sf"/>
</dbReference>
<evidence type="ECO:0000256" key="1">
    <source>
        <dbReference type="ARBA" id="ARBA00023015"/>
    </source>
</evidence>
<sequence>MAQIPIKRSPCAIANGLEILGDRWSLLIVRDLLFTNRCEFGHLLHAGEGISTNILSDRLERLQTAGVIDKSQHPSHGKKYRYQLTEAGLKLAPTLIEFGLWCCATFDGVRMPAAVYDLAVNNREKLLAMVAARQPVIELPL</sequence>
<dbReference type="SUPFAM" id="SSF46785">
    <property type="entry name" value="Winged helix' DNA-binding domain"/>
    <property type="match status" value="1"/>
</dbReference>
<evidence type="ECO:0000313" key="5">
    <source>
        <dbReference type="EMBL" id="GAA4938206.1"/>
    </source>
</evidence>
<proteinExistence type="predicted"/>
<dbReference type="PANTHER" id="PTHR33204">
    <property type="entry name" value="TRANSCRIPTIONAL REGULATOR, MARR FAMILY"/>
    <property type="match status" value="1"/>
</dbReference>
<dbReference type="Pfam" id="PF01638">
    <property type="entry name" value="HxlR"/>
    <property type="match status" value="1"/>
</dbReference>
<dbReference type="EMBL" id="BAABLX010000009">
    <property type="protein sequence ID" value="GAA4938206.1"/>
    <property type="molecule type" value="Genomic_DNA"/>
</dbReference>
<dbReference type="AlphaFoldDB" id="A0AAV3U1R8"/>
<accession>A0AAV3U1R8</accession>
<dbReference type="Gene3D" id="1.10.10.10">
    <property type="entry name" value="Winged helix-like DNA-binding domain superfamily/Winged helix DNA-binding domain"/>
    <property type="match status" value="1"/>
</dbReference>
<organism evidence="5 6">
    <name type="scientific">Halioxenophilus aromaticivorans</name>
    <dbReference type="NCBI Taxonomy" id="1306992"/>
    <lineage>
        <taxon>Bacteria</taxon>
        <taxon>Pseudomonadati</taxon>
        <taxon>Pseudomonadota</taxon>
        <taxon>Gammaproteobacteria</taxon>
        <taxon>Alteromonadales</taxon>
        <taxon>Alteromonadaceae</taxon>
        <taxon>Halioxenophilus</taxon>
    </lineage>
</organism>
<protein>
    <recommendedName>
        <fullName evidence="4">HTH hxlR-type domain-containing protein</fullName>
    </recommendedName>
</protein>
<name>A0AAV3U1R8_9ALTE</name>
<comment type="caution">
    <text evidence="5">The sequence shown here is derived from an EMBL/GenBank/DDBJ whole genome shotgun (WGS) entry which is preliminary data.</text>
</comment>
<keyword evidence="6" id="KW-1185">Reference proteome</keyword>
<gene>
    <name evidence="5" type="ORF">GCM10025791_15100</name>
</gene>